<evidence type="ECO:0000256" key="6">
    <source>
        <dbReference type="ARBA" id="ARBA00022692"/>
    </source>
</evidence>
<keyword evidence="6 16" id="KW-0812">Transmembrane</keyword>
<dbReference type="InterPro" id="IPR003605">
    <property type="entry name" value="GS_dom"/>
</dbReference>
<dbReference type="EC" id="2.7.11.30" evidence="3"/>
<dbReference type="Proteomes" id="UP001159042">
    <property type="component" value="Unassembled WGS sequence"/>
</dbReference>
<feature type="binding site" evidence="14">
    <location>
        <position position="218"/>
    </location>
    <ligand>
        <name>ATP</name>
        <dbReference type="ChEBI" id="CHEBI:30616"/>
    </ligand>
</feature>
<feature type="domain" description="GS" evidence="18">
    <location>
        <begin position="165"/>
        <end position="190"/>
    </location>
</feature>
<comment type="caution">
    <text evidence="19">The sequence shown here is derived from an EMBL/GenBank/DDBJ whole genome shotgun (WGS) entry which is preliminary data.</text>
</comment>
<dbReference type="PROSITE" id="PS00107">
    <property type="entry name" value="PROTEIN_KINASE_ATP"/>
    <property type="match status" value="1"/>
</dbReference>
<dbReference type="Pfam" id="PF01064">
    <property type="entry name" value="Activin_recp"/>
    <property type="match status" value="1"/>
</dbReference>
<dbReference type="GO" id="GO:0004675">
    <property type="term" value="F:transmembrane receptor protein serine/threonine kinase activity"/>
    <property type="evidence" value="ECO:0007669"/>
    <property type="project" value="UniProtKB-EC"/>
</dbReference>
<dbReference type="EMBL" id="JANEYG010000201">
    <property type="protein sequence ID" value="KAJ8911325.1"/>
    <property type="molecule type" value="Genomic_DNA"/>
</dbReference>
<dbReference type="FunFam" id="2.10.60.10:FF:000021">
    <property type="entry name" value="Receptor protein serine/threonine kinase"/>
    <property type="match status" value="1"/>
</dbReference>
<dbReference type="CDD" id="cd23596">
    <property type="entry name" value="TFP_LU_ECD_Tkv"/>
    <property type="match status" value="1"/>
</dbReference>
<dbReference type="GO" id="GO:0005524">
    <property type="term" value="F:ATP binding"/>
    <property type="evidence" value="ECO:0007669"/>
    <property type="project" value="UniProtKB-UniRule"/>
</dbReference>
<keyword evidence="7" id="KW-0732">Signal</keyword>
<evidence type="ECO:0000256" key="5">
    <source>
        <dbReference type="ARBA" id="ARBA00022679"/>
    </source>
</evidence>
<proteinExistence type="inferred from homology"/>
<dbReference type="SMART" id="SM00467">
    <property type="entry name" value="GS"/>
    <property type="match status" value="1"/>
</dbReference>
<evidence type="ECO:0000256" key="10">
    <source>
        <dbReference type="ARBA" id="ARBA00022840"/>
    </source>
</evidence>
<dbReference type="InterPro" id="IPR000333">
    <property type="entry name" value="TGFB_receptor"/>
</dbReference>
<keyword evidence="5" id="KW-0808">Transferase</keyword>
<dbReference type="PANTHER" id="PTHR23255">
    <property type="entry name" value="TRANSFORMING GROWTH FACTOR-BETA RECEPTOR TYPE I AND II"/>
    <property type="match status" value="1"/>
</dbReference>
<dbReference type="FunFam" id="1.10.510.10:FF:000304">
    <property type="entry name" value="Receptor protein serine/threonine kinase"/>
    <property type="match status" value="1"/>
</dbReference>
<dbReference type="PROSITE" id="PS00108">
    <property type="entry name" value="PROTEIN_KINASE_ST"/>
    <property type="match status" value="1"/>
</dbReference>
<evidence type="ECO:0000256" key="4">
    <source>
        <dbReference type="ARBA" id="ARBA00022527"/>
    </source>
</evidence>
<evidence type="ECO:0000256" key="8">
    <source>
        <dbReference type="ARBA" id="ARBA00022741"/>
    </source>
</evidence>
<keyword evidence="4 15" id="KW-0723">Serine/threonine-protein kinase</keyword>
<evidence type="ECO:0000256" key="14">
    <source>
        <dbReference type="PROSITE-ProRule" id="PRU10141"/>
    </source>
</evidence>
<dbReference type="SUPFAM" id="SSF57302">
    <property type="entry name" value="Snake toxin-like"/>
    <property type="match status" value="1"/>
</dbReference>
<dbReference type="Pfam" id="PF00069">
    <property type="entry name" value="Pkinase"/>
    <property type="match status" value="1"/>
</dbReference>
<comment type="subcellular location">
    <subcellularLocation>
        <location evidence="1">Membrane</location>
        <topology evidence="1">Single-pass type I membrane protein</topology>
    </subcellularLocation>
</comment>
<dbReference type="GO" id="GO:0005886">
    <property type="term" value="C:plasma membrane"/>
    <property type="evidence" value="ECO:0007669"/>
    <property type="project" value="TreeGrafter"/>
</dbReference>
<keyword evidence="11 16" id="KW-1133">Transmembrane helix</keyword>
<accession>A0AAV8VAZ2</accession>
<dbReference type="PANTHER" id="PTHR23255:SF68">
    <property type="entry name" value="RECEPTOR PROTEIN SERINE_THREONINE KINASE"/>
    <property type="match status" value="1"/>
</dbReference>
<evidence type="ECO:0000256" key="3">
    <source>
        <dbReference type="ARBA" id="ARBA00012401"/>
    </source>
</evidence>
<evidence type="ECO:0000256" key="11">
    <source>
        <dbReference type="ARBA" id="ARBA00022989"/>
    </source>
</evidence>
<evidence type="ECO:0000313" key="19">
    <source>
        <dbReference type="EMBL" id="KAJ8911325.1"/>
    </source>
</evidence>
<dbReference type="InterPro" id="IPR017441">
    <property type="entry name" value="Protein_kinase_ATP_BS"/>
</dbReference>
<name>A0AAV8VAZ2_9CUCU</name>
<dbReference type="GO" id="GO:0071363">
    <property type="term" value="P:cellular response to growth factor stimulus"/>
    <property type="evidence" value="ECO:0007669"/>
    <property type="project" value="TreeGrafter"/>
</dbReference>
<evidence type="ECO:0000259" key="17">
    <source>
        <dbReference type="PROSITE" id="PS50011"/>
    </source>
</evidence>
<dbReference type="Gene3D" id="2.10.60.10">
    <property type="entry name" value="CD59"/>
    <property type="match status" value="1"/>
</dbReference>
<evidence type="ECO:0000256" key="12">
    <source>
        <dbReference type="ARBA" id="ARBA00023136"/>
    </source>
</evidence>
<dbReference type="InterPro" id="IPR045860">
    <property type="entry name" value="Snake_toxin-like_sf"/>
</dbReference>
<evidence type="ECO:0000256" key="1">
    <source>
        <dbReference type="ARBA" id="ARBA00004479"/>
    </source>
</evidence>
<dbReference type="PROSITE" id="PS50011">
    <property type="entry name" value="PROTEIN_KINASE_DOM"/>
    <property type="match status" value="1"/>
</dbReference>
<dbReference type="InterPro" id="IPR011009">
    <property type="entry name" value="Kinase-like_dom_sf"/>
</dbReference>
<dbReference type="AlphaFoldDB" id="A0AAV8VAZ2"/>
<dbReference type="Gene3D" id="1.10.510.10">
    <property type="entry name" value="Transferase(Phosphotransferase) domain 1"/>
    <property type="match status" value="1"/>
</dbReference>
<keyword evidence="8 14" id="KW-0547">Nucleotide-binding</keyword>
<keyword evidence="20" id="KW-1185">Reference proteome</keyword>
<evidence type="ECO:0000256" key="2">
    <source>
        <dbReference type="ARBA" id="ARBA00009605"/>
    </source>
</evidence>
<dbReference type="InterPro" id="IPR000472">
    <property type="entry name" value="Activin_recp"/>
</dbReference>
<evidence type="ECO:0000259" key="18">
    <source>
        <dbReference type="PROSITE" id="PS51256"/>
    </source>
</evidence>
<evidence type="ECO:0000256" key="16">
    <source>
        <dbReference type="SAM" id="Phobius"/>
    </source>
</evidence>
<dbReference type="SMART" id="SM00220">
    <property type="entry name" value="S_TKc"/>
    <property type="match status" value="1"/>
</dbReference>
<reference evidence="19 20" key="1">
    <citation type="journal article" date="2023" name="Insect Mol. Biol.">
        <title>Genome sequencing provides insights into the evolution of gene families encoding plant cell wall-degrading enzymes in longhorned beetles.</title>
        <authorList>
            <person name="Shin N.R."/>
            <person name="Okamura Y."/>
            <person name="Kirsch R."/>
            <person name="Pauchet Y."/>
        </authorList>
    </citation>
    <scope>NUCLEOTIDE SEQUENCE [LARGE SCALE GENOMIC DNA]</scope>
    <source>
        <strain evidence="19">EAD_L_NR</strain>
    </source>
</reference>
<keyword evidence="10 14" id="KW-0067">ATP-binding</keyword>
<comment type="similarity">
    <text evidence="2">Belongs to the protein kinase superfamily. TKL Ser/Thr protein kinase family. TGFB receptor subfamily.</text>
</comment>
<dbReference type="SUPFAM" id="SSF56112">
    <property type="entry name" value="Protein kinase-like (PK-like)"/>
    <property type="match status" value="1"/>
</dbReference>
<evidence type="ECO:0000256" key="9">
    <source>
        <dbReference type="ARBA" id="ARBA00022777"/>
    </source>
</evidence>
<feature type="domain" description="Protein kinase" evidence="17">
    <location>
        <begin position="191"/>
        <end position="483"/>
    </location>
</feature>
<protein>
    <recommendedName>
        <fullName evidence="3">receptor protein serine/threonine kinase</fullName>
        <ecNumber evidence="3">2.7.11.30</ecNumber>
    </recommendedName>
</protein>
<keyword evidence="9" id="KW-0418">Kinase</keyword>
<evidence type="ECO:0000313" key="20">
    <source>
        <dbReference type="Proteomes" id="UP001159042"/>
    </source>
</evidence>
<gene>
    <name evidence="19" type="ORF">NQ315_017021</name>
</gene>
<dbReference type="PROSITE" id="PS51256">
    <property type="entry name" value="GS"/>
    <property type="match status" value="1"/>
</dbReference>
<keyword evidence="12 16" id="KW-0472">Membrane</keyword>
<dbReference type="GO" id="GO:0043235">
    <property type="term" value="C:receptor complex"/>
    <property type="evidence" value="ECO:0007669"/>
    <property type="project" value="TreeGrafter"/>
</dbReference>
<dbReference type="InterPro" id="IPR000719">
    <property type="entry name" value="Prot_kinase_dom"/>
</dbReference>
<dbReference type="Pfam" id="PF08515">
    <property type="entry name" value="TGF_beta_GS"/>
    <property type="match status" value="1"/>
</dbReference>
<keyword evidence="13" id="KW-0675">Receptor</keyword>
<dbReference type="InterPro" id="IPR008271">
    <property type="entry name" value="Ser/Thr_kinase_AS"/>
</dbReference>
<organism evidence="19 20">
    <name type="scientific">Exocentrus adspersus</name>
    <dbReference type="NCBI Taxonomy" id="1586481"/>
    <lineage>
        <taxon>Eukaryota</taxon>
        <taxon>Metazoa</taxon>
        <taxon>Ecdysozoa</taxon>
        <taxon>Arthropoda</taxon>
        <taxon>Hexapoda</taxon>
        <taxon>Insecta</taxon>
        <taxon>Pterygota</taxon>
        <taxon>Neoptera</taxon>
        <taxon>Endopterygota</taxon>
        <taxon>Coleoptera</taxon>
        <taxon>Polyphaga</taxon>
        <taxon>Cucujiformia</taxon>
        <taxon>Chrysomeloidea</taxon>
        <taxon>Cerambycidae</taxon>
        <taxon>Lamiinae</taxon>
        <taxon>Acanthocinini</taxon>
        <taxon>Exocentrus</taxon>
    </lineage>
</organism>
<feature type="transmembrane region" description="Helical" evidence="16">
    <location>
        <begin position="109"/>
        <end position="133"/>
    </location>
</feature>
<evidence type="ECO:0000256" key="7">
    <source>
        <dbReference type="ARBA" id="ARBA00022729"/>
    </source>
</evidence>
<evidence type="ECO:0000256" key="13">
    <source>
        <dbReference type="ARBA" id="ARBA00023170"/>
    </source>
</evidence>
<sequence>DSVLYCYCEGQCPSGDENGICQVEHGGKCFTTLETVKDDTDESDDYLLLSYGCFGPKQVGLLQCKGVPHSKNKSIQCCDSQDFCNKDLFAVYYDPDPPNLHSPSSNTTFIVLLVSFIVCCLAVILSATICVLYRRNSKKSHNNNNLEANNQCHSNGLIEEHAESEEVHDMSSCTSGSGLPRMVQRTIAKQIQLGASIGKGRFGEVWLGTWREEEVAVKVFISTEEKSWFREMQIYQTAMMRHDNILGYIAADIRGDENWTQLLLITEYHEHGSLYDFLQTRTVNPHTLLVMCKSIARGLTHLHAEILGTNRKPSIAHRDLKSKNILVKSNGECCLADFGLAVKYDSNAGKLDYSAAERTGTKRYMAPEILDAKINLNSIDEHKLADMYACGLVFWEITRRCEIGSFPALAYAVPFQEHVSNDPSFEEMQEVVCVNKVRPTVPEHWKDEEILQAVSKTIQELWHDNPGARLSALRVKKTLYKIIPVKDVTVDID</sequence>
<dbReference type="Gene3D" id="3.30.200.20">
    <property type="entry name" value="Phosphorylase Kinase, domain 1"/>
    <property type="match status" value="1"/>
</dbReference>
<feature type="non-terminal residue" evidence="19">
    <location>
        <position position="1"/>
    </location>
</feature>
<evidence type="ECO:0000256" key="15">
    <source>
        <dbReference type="RuleBase" id="RU000304"/>
    </source>
</evidence>